<dbReference type="AlphaFoldDB" id="A0A9P7V983"/>
<keyword evidence="3" id="KW-1185">Reference proteome</keyword>
<accession>A0A9P7V983</accession>
<protein>
    <submittedName>
        <fullName evidence="2">Uncharacterized protein</fullName>
    </submittedName>
</protein>
<reference evidence="2" key="1">
    <citation type="submission" date="2021-03" db="EMBL/GenBank/DDBJ databases">
        <authorList>
            <person name="Palmer J.M."/>
        </authorList>
    </citation>
    <scope>NUCLEOTIDE SEQUENCE</scope>
    <source>
        <strain evidence="2">ARV_011</strain>
    </source>
</reference>
<sequence length="576" mass="68143">MFRLLSSGVRLWKDEKSKQLLLDLGVSLQQGNIRSEAPKKNDDAKSTKSKDDKVNQSQDLSQSQNLNQNLKPSIKKTGPDKEQILLNERENHMKNVKELYDSISHMSNNDFIIQHNFDNSPVFNSFDSEHFLDRKRLLKSIPDEIDIFNTPMDTIERTYKSLAQLDDDKSLHVKYYKRYLKKYDDQILNLHQDFNGITTKFKMLRRNELIRLNLSRDAFMFKENFFKHDYNVVGFDRSISGMPLYQDRNKVAKDAYPTEFIEDLQSGTTKIQVHKRDLDFLELDELTANIDPKRMKEYGSGITMHSSNSGGSSKQFNLDNTSNSMGEFDEVFNNIMQDNEKQVPKNAISLKSIKDYRVLDFRTDILLRIENEITFLRKSLQNEIELFMKANNQGSPRLLLYGHQDLLTNQYKLCEYSSSRAQRNSILIINYSFKDFGLLPNYTYLINSIKRRHNLKRHLFKLFLINVEDQVDTLIRIKYIRDRDMRKFMKTLSRNINQIIKFKLMKLFETFKPSRLNPLHNYGGKMIYDAYIFKPYKNNSFKRIYWVKHSIRRSNDLNKKSNLIVNWKSLDSISDR</sequence>
<dbReference type="Proteomes" id="UP000790833">
    <property type="component" value="Unassembled WGS sequence"/>
</dbReference>
<feature type="compositionally biased region" description="Basic and acidic residues" evidence="1">
    <location>
        <begin position="36"/>
        <end position="54"/>
    </location>
</feature>
<feature type="region of interest" description="Disordered" evidence="1">
    <location>
        <begin position="31"/>
        <end position="80"/>
    </location>
</feature>
<gene>
    <name evidence="2" type="ORF">KQ657_000803</name>
</gene>
<evidence type="ECO:0000313" key="2">
    <source>
        <dbReference type="EMBL" id="KAG7193385.1"/>
    </source>
</evidence>
<evidence type="ECO:0000313" key="3">
    <source>
        <dbReference type="Proteomes" id="UP000790833"/>
    </source>
</evidence>
<dbReference type="OrthoDB" id="4076777at2759"/>
<feature type="compositionally biased region" description="Low complexity" evidence="1">
    <location>
        <begin position="55"/>
        <end position="70"/>
    </location>
</feature>
<evidence type="ECO:0000256" key="1">
    <source>
        <dbReference type="SAM" id="MobiDB-lite"/>
    </source>
</evidence>
<dbReference type="GeneID" id="66114177"/>
<dbReference type="RefSeq" id="XP_043048933.1">
    <property type="nucleotide sequence ID" value="XM_043191626.1"/>
</dbReference>
<comment type="caution">
    <text evidence="2">The sequence shown here is derived from an EMBL/GenBank/DDBJ whole genome shotgun (WGS) entry which is preliminary data.</text>
</comment>
<proteinExistence type="predicted"/>
<dbReference type="EMBL" id="JAHMUF010000012">
    <property type="protein sequence ID" value="KAG7193385.1"/>
    <property type="molecule type" value="Genomic_DNA"/>
</dbReference>
<name>A0A9P7V983_9ASCO</name>
<organism evidence="2 3">
    <name type="scientific">Scheffersomyces spartinae</name>
    <dbReference type="NCBI Taxonomy" id="45513"/>
    <lineage>
        <taxon>Eukaryota</taxon>
        <taxon>Fungi</taxon>
        <taxon>Dikarya</taxon>
        <taxon>Ascomycota</taxon>
        <taxon>Saccharomycotina</taxon>
        <taxon>Pichiomycetes</taxon>
        <taxon>Debaryomycetaceae</taxon>
        <taxon>Scheffersomyces</taxon>
    </lineage>
</organism>